<dbReference type="EMBL" id="ML986680">
    <property type="protein sequence ID" value="KAF2260479.1"/>
    <property type="molecule type" value="Genomic_DNA"/>
</dbReference>
<keyword evidence="8" id="KW-0812">Transmembrane</keyword>
<keyword evidence="10" id="KW-1185">Reference proteome</keyword>
<dbReference type="InterPro" id="IPR002403">
    <property type="entry name" value="Cyt_P450_E_grp-IV"/>
</dbReference>
<dbReference type="Pfam" id="PF00067">
    <property type="entry name" value="p450"/>
    <property type="match status" value="1"/>
</dbReference>
<keyword evidence="4" id="KW-0443">Lipid metabolism</keyword>
<evidence type="ECO:0000256" key="1">
    <source>
        <dbReference type="ARBA" id="ARBA00001971"/>
    </source>
</evidence>
<dbReference type="Gene3D" id="1.10.630.10">
    <property type="entry name" value="Cytochrome P450"/>
    <property type="match status" value="1"/>
</dbReference>
<dbReference type="AlphaFoldDB" id="A0A9P4K6R4"/>
<comment type="cofactor">
    <cofactor evidence="1 7">
        <name>heme</name>
        <dbReference type="ChEBI" id="CHEBI:30413"/>
    </cofactor>
</comment>
<keyword evidence="6 7" id="KW-0408">Iron</keyword>
<proteinExistence type="inferred from homology"/>
<evidence type="ECO:0000256" key="6">
    <source>
        <dbReference type="ARBA" id="ARBA00023004"/>
    </source>
</evidence>
<dbReference type="GO" id="GO:0020037">
    <property type="term" value="F:heme binding"/>
    <property type="evidence" value="ECO:0007669"/>
    <property type="project" value="InterPro"/>
</dbReference>
<evidence type="ECO:0000256" key="2">
    <source>
        <dbReference type="ARBA" id="ARBA00004389"/>
    </source>
</evidence>
<dbReference type="GO" id="GO:0005789">
    <property type="term" value="C:endoplasmic reticulum membrane"/>
    <property type="evidence" value="ECO:0007669"/>
    <property type="project" value="UniProtKB-SubCell"/>
</dbReference>
<keyword evidence="8" id="KW-0472">Membrane</keyword>
<comment type="similarity">
    <text evidence="3">Belongs to the cytochrome P450 family.</text>
</comment>
<feature type="transmembrane region" description="Helical" evidence="8">
    <location>
        <begin position="5"/>
        <end position="20"/>
    </location>
</feature>
<dbReference type="PANTHER" id="PTHR24306">
    <property type="match status" value="1"/>
</dbReference>
<evidence type="ECO:0000313" key="9">
    <source>
        <dbReference type="EMBL" id="KAF2260479.1"/>
    </source>
</evidence>
<protein>
    <submittedName>
        <fullName evidence="9">Cytochrome P450</fullName>
    </submittedName>
</protein>
<dbReference type="GO" id="GO:0004497">
    <property type="term" value="F:monooxygenase activity"/>
    <property type="evidence" value="ECO:0007669"/>
    <property type="project" value="InterPro"/>
</dbReference>
<comment type="caution">
    <text evidence="9">The sequence shown here is derived from an EMBL/GenBank/DDBJ whole genome shotgun (WGS) entry which is preliminary data.</text>
</comment>
<feature type="transmembrane region" description="Helical" evidence="8">
    <location>
        <begin position="26"/>
        <end position="48"/>
    </location>
</feature>
<keyword evidence="4" id="KW-0444">Lipid biosynthesis</keyword>
<gene>
    <name evidence="9" type="ORF">CC78DRAFT_523240</name>
</gene>
<evidence type="ECO:0000256" key="3">
    <source>
        <dbReference type="ARBA" id="ARBA00010617"/>
    </source>
</evidence>
<reference evidence="10" key="1">
    <citation type="journal article" date="2020" name="Stud. Mycol.">
        <title>101 Dothideomycetes genomes: A test case for predicting lifestyles and emergence of pathogens.</title>
        <authorList>
            <person name="Haridas S."/>
            <person name="Albert R."/>
            <person name="Binder M."/>
            <person name="Bloem J."/>
            <person name="LaButti K."/>
            <person name="Salamov A."/>
            <person name="Andreopoulos B."/>
            <person name="Baker S."/>
            <person name="Barry K."/>
            <person name="Bills G."/>
            <person name="Bluhm B."/>
            <person name="Cannon C."/>
            <person name="Castanera R."/>
            <person name="Culley D."/>
            <person name="Daum C."/>
            <person name="Ezra D."/>
            <person name="Gonzalez J."/>
            <person name="Henrissat B."/>
            <person name="Kuo A."/>
            <person name="Liang C."/>
            <person name="Lipzen A."/>
            <person name="Lutzoni F."/>
            <person name="Magnuson J."/>
            <person name="Mondo S."/>
            <person name="Nolan M."/>
            <person name="Ohm R."/>
            <person name="Pangilinan J."/>
            <person name="Park H.-J."/>
            <person name="Ramirez L."/>
            <person name="Alfaro M."/>
            <person name="Sun H."/>
            <person name="Tritt A."/>
            <person name="Yoshinaga Y."/>
            <person name="Zwiers L.-H."/>
            <person name="Turgeon B."/>
            <person name="Goodwin S."/>
            <person name="Spatafora J."/>
            <person name="Crous P."/>
            <person name="Grigoriev I."/>
        </authorList>
    </citation>
    <scope>NUCLEOTIDE SEQUENCE [LARGE SCALE GENOMIC DNA]</scope>
    <source>
        <strain evidence="10">CBS 304.66</strain>
    </source>
</reference>
<keyword evidence="5 7" id="KW-0479">Metal-binding</keyword>
<dbReference type="OrthoDB" id="3366823at2759"/>
<dbReference type="Proteomes" id="UP000800093">
    <property type="component" value="Unassembled WGS sequence"/>
</dbReference>
<comment type="subcellular location">
    <subcellularLocation>
        <location evidence="2">Endoplasmic reticulum membrane</location>
        <topology evidence="2">Single-pass membrane protein</topology>
    </subcellularLocation>
</comment>
<feature type="binding site" description="axial binding residue" evidence="7">
    <location>
        <position position="464"/>
    </location>
    <ligand>
        <name>heme</name>
        <dbReference type="ChEBI" id="CHEBI:30413"/>
    </ligand>
    <ligandPart>
        <name>Fe</name>
        <dbReference type="ChEBI" id="CHEBI:18248"/>
    </ligandPart>
</feature>
<dbReference type="PANTHER" id="PTHR24306:SF8">
    <property type="entry name" value="P450, PUTATIVE (EUROFUNG)-RELATED"/>
    <property type="match status" value="1"/>
</dbReference>
<evidence type="ECO:0000256" key="5">
    <source>
        <dbReference type="ARBA" id="ARBA00022723"/>
    </source>
</evidence>
<name>A0A9P4K6R4_9PLEO</name>
<keyword evidence="8" id="KW-1133">Transmembrane helix</keyword>
<dbReference type="GO" id="GO:0016705">
    <property type="term" value="F:oxidoreductase activity, acting on paired donors, with incorporation or reduction of molecular oxygen"/>
    <property type="evidence" value="ECO:0007669"/>
    <property type="project" value="InterPro"/>
</dbReference>
<dbReference type="CDD" id="cd11040">
    <property type="entry name" value="CYP7_CYP8-like"/>
    <property type="match status" value="1"/>
</dbReference>
<dbReference type="SUPFAM" id="SSF48264">
    <property type="entry name" value="Cytochrome P450"/>
    <property type="match status" value="1"/>
</dbReference>
<dbReference type="GO" id="GO:0005506">
    <property type="term" value="F:iron ion binding"/>
    <property type="evidence" value="ECO:0007669"/>
    <property type="project" value="InterPro"/>
</dbReference>
<evidence type="ECO:0000256" key="8">
    <source>
        <dbReference type="SAM" id="Phobius"/>
    </source>
</evidence>
<dbReference type="InterPro" id="IPR001128">
    <property type="entry name" value="Cyt_P450"/>
</dbReference>
<dbReference type="InterPro" id="IPR036396">
    <property type="entry name" value="Cyt_P450_sf"/>
</dbReference>
<sequence length="523" mass="59087">MVYKVLIIAFVAVIIYKLVYKPKVKYLFPVWAPIEIALTCYILSNGGLSKRILSFIRRYNGSLFGITSKHQILVNLPGVDRLMSQPFHTLSAEPVQYTLVTRVFGGIDSPDLKKRLDNSWKDLFTPIEQLFLNDSASTAALERACIPEQTSSFVSFSSDPRHMRRWEQSADVRVLPGRPETAEANLQSLARDFGACIAIPQLYGKDFLDRYPQLLDDLWKFDNDLFPLLMIGIPAWMPFKLIQEARAARSRLHSEIAALSRRIDQYARGERVDFDANMSDVSSAAFERNRVFVREGWSYSERAPADLGALWGQNANTQPVLFWLLAYVYSNPNLLDRLRQEIAPYVILSSIAPTKIASMDIPALSRNCQLLKACIFETYRMANEPTSIRYISRHMTISDGELKHEIKPGTFISAPHSMINRDPSVFVDPDNFVPERFLEIDAGSSKPVARYGRLKPWGAGASMCKGRKFAEKEVISVGAAIISLWNIEPASGTWDMPAMIPGTGVKKPVKDIRVRITRRTTQD</sequence>
<evidence type="ECO:0000256" key="4">
    <source>
        <dbReference type="ARBA" id="ARBA00022516"/>
    </source>
</evidence>
<keyword evidence="7" id="KW-0349">Heme</keyword>
<organism evidence="9 10">
    <name type="scientific">Lojkania enalia</name>
    <dbReference type="NCBI Taxonomy" id="147567"/>
    <lineage>
        <taxon>Eukaryota</taxon>
        <taxon>Fungi</taxon>
        <taxon>Dikarya</taxon>
        <taxon>Ascomycota</taxon>
        <taxon>Pezizomycotina</taxon>
        <taxon>Dothideomycetes</taxon>
        <taxon>Pleosporomycetidae</taxon>
        <taxon>Pleosporales</taxon>
        <taxon>Pleosporales incertae sedis</taxon>
        <taxon>Lojkania</taxon>
    </lineage>
</organism>
<accession>A0A9P4K6R4</accession>
<evidence type="ECO:0000256" key="7">
    <source>
        <dbReference type="PIRSR" id="PIRSR602403-1"/>
    </source>
</evidence>
<evidence type="ECO:0000313" key="10">
    <source>
        <dbReference type="Proteomes" id="UP000800093"/>
    </source>
</evidence>
<dbReference type="PRINTS" id="PR00465">
    <property type="entry name" value="EP450IV"/>
</dbReference>